<dbReference type="OrthoDB" id="7987789at2759"/>
<keyword evidence="1" id="KW-0732">Signal</keyword>
<keyword evidence="3" id="KW-1185">Reference proteome</keyword>
<name>A0A0M4EFZ4_DROBS</name>
<evidence type="ECO:0000313" key="3">
    <source>
        <dbReference type="Proteomes" id="UP000494163"/>
    </source>
</evidence>
<evidence type="ECO:0000313" key="2">
    <source>
        <dbReference type="EMBL" id="ALC43252.1"/>
    </source>
</evidence>
<protein>
    <submittedName>
        <fullName evidence="2">CG33258</fullName>
    </submittedName>
</protein>
<proteinExistence type="predicted"/>
<organism evidence="2 3">
    <name type="scientific">Drosophila busckii</name>
    <name type="common">Fruit fly</name>
    <dbReference type="NCBI Taxonomy" id="30019"/>
    <lineage>
        <taxon>Eukaryota</taxon>
        <taxon>Metazoa</taxon>
        <taxon>Ecdysozoa</taxon>
        <taxon>Arthropoda</taxon>
        <taxon>Hexapoda</taxon>
        <taxon>Insecta</taxon>
        <taxon>Pterygota</taxon>
        <taxon>Neoptera</taxon>
        <taxon>Endopterygota</taxon>
        <taxon>Diptera</taxon>
        <taxon>Brachycera</taxon>
        <taxon>Muscomorpha</taxon>
        <taxon>Ephydroidea</taxon>
        <taxon>Drosophilidae</taxon>
        <taxon>Drosophila</taxon>
    </lineage>
</organism>
<dbReference type="EMBL" id="CP012525">
    <property type="protein sequence ID" value="ALC43252.1"/>
    <property type="molecule type" value="Genomic_DNA"/>
</dbReference>
<sequence length="258" mass="27243">MQKLYVLLAVVALAATAAKAADPVCKACQEDNEVYCESTTEYYFCNNNKIEGALQTCKEGSVCTNDIQVCVPEADIVADGPIKSLCGEGGTSGKCQNCSGGDKYACVSKTEYARCIAGEVSVTFSCNADEICVAEAQATSKNKTVCVPKCVADFNGEEASCANDDYTSSITTAKPEATPSPAERAKTCSDAAVDHPNVKWFYTATADCKSYVYCEGTGSGTTLNWTGFQRSCTPQAQFFDETTKSCVAKKPDSCGVPA</sequence>
<feature type="chain" id="PRO_5005793495" evidence="1">
    <location>
        <begin position="21"/>
        <end position="258"/>
    </location>
</feature>
<feature type="signal peptide" evidence="1">
    <location>
        <begin position="1"/>
        <end position="20"/>
    </location>
</feature>
<evidence type="ECO:0000256" key="1">
    <source>
        <dbReference type="SAM" id="SignalP"/>
    </source>
</evidence>
<reference evidence="2 3" key="1">
    <citation type="submission" date="2015-08" db="EMBL/GenBank/DDBJ databases">
        <title>Ancestral chromatin configuration constrains chromatin evolution on differentiating sex chromosomes in Drosophila.</title>
        <authorList>
            <person name="Zhou Q."/>
            <person name="Bachtrog D."/>
        </authorList>
    </citation>
    <scope>NUCLEOTIDE SEQUENCE [LARGE SCALE GENOMIC DNA]</scope>
    <source>
        <tissue evidence="2">Whole larvae</tissue>
    </source>
</reference>
<dbReference type="Proteomes" id="UP000494163">
    <property type="component" value="Chromosome 3L"/>
</dbReference>
<dbReference type="AlphaFoldDB" id="A0A0M4EFZ4"/>
<gene>
    <name evidence="2" type="ORF">Dbus_chr3Lg418</name>
</gene>
<dbReference type="STRING" id="30019.A0A0M4EFZ4"/>
<dbReference type="OMA" id="YADENCH"/>
<accession>A0A0M4EFZ4</accession>